<accession>A0A1M5RS28</accession>
<keyword evidence="7" id="KW-0436">Ligase</keyword>
<reference evidence="7 8" key="1">
    <citation type="submission" date="2016-11" db="EMBL/GenBank/DDBJ databases">
        <authorList>
            <person name="Jaros S."/>
            <person name="Januszkiewicz K."/>
            <person name="Wedrychowicz H."/>
        </authorList>
    </citation>
    <scope>NUCLEOTIDE SEQUENCE [LARGE SCALE GENOMIC DNA]</scope>
    <source>
        <strain evidence="7 8">DSM 16917</strain>
    </source>
</reference>
<dbReference type="GO" id="GO:0016020">
    <property type="term" value="C:membrane"/>
    <property type="evidence" value="ECO:0007669"/>
    <property type="project" value="UniProtKB-SubCell"/>
</dbReference>
<dbReference type="EMBL" id="FQXG01000002">
    <property type="protein sequence ID" value="SHH29084.1"/>
    <property type="molecule type" value="Genomic_DNA"/>
</dbReference>
<evidence type="ECO:0000256" key="1">
    <source>
        <dbReference type="ARBA" id="ARBA00004141"/>
    </source>
</evidence>
<dbReference type="AlphaFoldDB" id="A0A1M5RS28"/>
<keyword evidence="8" id="KW-1185">Reference proteome</keyword>
<keyword evidence="3 5" id="KW-1133">Transmembrane helix</keyword>
<feature type="transmembrane region" description="Helical" evidence="5">
    <location>
        <begin position="261"/>
        <end position="276"/>
    </location>
</feature>
<evidence type="ECO:0000256" key="3">
    <source>
        <dbReference type="ARBA" id="ARBA00022989"/>
    </source>
</evidence>
<evidence type="ECO:0000256" key="5">
    <source>
        <dbReference type="SAM" id="Phobius"/>
    </source>
</evidence>
<feature type="transmembrane region" description="Helical" evidence="5">
    <location>
        <begin position="45"/>
        <end position="70"/>
    </location>
</feature>
<dbReference type="InterPro" id="IPR051533">
    <property type="entry name" value="WaaL-like"/>
</dbReference>
<name>A0A1M5RS28_9GAMM</name>
<evidence type="ECO:0000256" key="2">
    <source>
        <dbReference type="ARBA" id="ARBA00022692"/>
    </source>
</evidence>
<feature type="domain" description="O-antigen ligase-related" evidence="6">
    <location>
        <begin position="246"/>
        <end position="383"/>
    </location>
</feature>
<protein>
    <submittedName>
        <fullName evidence="7">Probable O-glycosylation ligase, exosortase A-associated</fullName>
    </submittedName>
</protein>
<keyword evidence="2 5" id="KW-0812">Transmembrane</keyword>
<keyword evidence="4 5" id="KW-0472">Membrane</keyword>
<dbReference type="PANTHER" id="PTHR37422:SF13">
    <property type="entry name" value="LIPOPOLYSACCHARIDE BIOSYNTHESIS PROTEIN PA4999-RELATED"/>
    <property type="match status" value="1"/>
</dbReference>
<dbReference type="OrthoDB" id="871774at2"/>
<evidence type="ECO:0000256" key="4">
    <source>
        <dbReference type="ARBA" id="ARBA00023136"/>
    </source>
</evidence>
<feature type="transmembrane region" description="Helical" evidence="5">
    <location>
        <begin position="15"/>
        <end position="33"/>
    </location>
</feature>
<comment type="subcellular location">
    <subcellularLocation>
        <location evidence="1">Membrane</location>
        <topology evidence="1">Multi-pass membrane protein</topology>
    </subcellularLocation>
</comment>
<organism evidence="7 8">
    <name type="scientific">Ferrimonas marina</name>
    <dbReference type="NCBI Taxonomy" id="299255"/>
    <lineage>
        <taxon>Bacteria</taxon>
        <taxon>Pseudomonadati</taxon>
        <taxon>Pseudomonadota</taxon>
        <taxon>Gammaproteobacteria</taxon>
        <taxon>Alteromonadales</taxon>
        <taxon>Ferrimonadaceae</taxon>
        <taxon>Ferrimonas</taxon>
    </lineage>
</organism>
<dbReference type="Pfam" id="PF04932">
    <property type="entry name" value="Wzy_C"/>
    <property type="match status" value="1"/>
</dbReference>
<sequence length="461" mass="50471">MQNANAQRSEFAHSGQWLGALLACALVAGLWWFKPNWALGPALALLPLLGVAVCRWPFLVVLGFVLLSFFRLHEAFPWLYPLRLPQALALASLFTLFWQWQLSRRLQPYWRPELTILTLFMVLVALGALLASNRGLALGYLNGVFIKIWLMTLAIAWLMQRQQDFARANWAFVLAGLAVAAVALHNAKLGLELVEGSRVTIGRSFGSTLGDPNDLALVLLFPLAFALALWRQPDARWLVRVVALLSALALVSALLATQSRGGLMGVVAVVLVTAWQRTRRKGLLVAAMLLLAPALFLLAGITDRVSGGAAEAGIDESAMGRLYAWQAAWRMAWANPLTGVGLDNFYANYYFFSDHWDGRNHAVHSTWFGVLAEAGWLGFSVFLALVIRLLRQAKRNVALAHGQAPVWFASAGASQAALVGVLVSGTFLTHGFTWPLYILTALIVAQAQALQPLDSQNANDR</sequence>
<dbReference type="STRING" id="299255.SAMN02745129_1729"/>
<feature type="transmembrane region" description="Helical" evidence="5">
    <location>
        <begin position="137"/>
        <end position="158"/>
    </location>
</feature>
<dbReference type="RefSeq" id="WP_067659064.1">
    <property type="nucleotide sequence ID" value="NZ_FQXG01000002.1"/>
</dbReference>
<evidence type="ECO:0000259" key="6">
    <source>
        <dbReference type="Pfam" id="PF04932"/>
    </source>
</evidence>
<gene>
    <name evidence="7" type="ORF">SAMN02745129_1729</name>
</gene>
<feature type="transmembrane region" description="Helical" evidence="5">
    <location>
        <begin position="406"/>
        <end position="428"/>
    </location>
</feature>
<feature type="transmembrane region" description="Helical" evidence="5">
    <location>
        <begin position="114"/>
        <end position="131"/>
    </location>
</feature>
<evidence type="ECO:0000313" key="8">
    <source>
        <dbReference type="Proteomes" id="UP000184268"/>
    </source>
</evidence>
<dbReference type="GO" id="GO:0016874">
    <property type="term" value="F:ligase activity"/>
    <property type="evidence" value="ECO:0007669"/>
    <property type="project" value="UniProtKB-KW"/>
</dbReference>
<feature type="transmembrane region" description="Helical" evidence="5">
    <location>
        <begin position="170"/>
        <end position="187"/>
    </location>
</feature>
<evidence type="ECO:0000313" key="7">
    <source>
        <dbReference type="EMBL" id="SHH29084.1"/>
    </source>
</evidence>
<feature type="transmembrane region" description="Helical" evidence="5">
    <location>
        <begin position="283"/>
        <end position="301"/>
    </location>
</feature>
<feature type="transmembrane region" description="Helical" evidence="5">
    <location>
        <begin position="215"/>
        <end position="230"/>
    </location>
</feature>
<feature type="transmembrane region" description="Helical" evidence="5">
    <location>
        <begin position="237"/>
        <end position="255"/>
    </location>
</feature>
<dbReference type="PANTHER" id="PTHR37422">
    <property type="entry name" value="TEICHURONIC ACID BIOSYNTHESIS PROTEIN TUAE"/>
    <property type="match status" value="1"/>
</dbReference>
<dbReference type="InterPro" id="IPR007016">
    <property type="entry name" value="O-antigen_ligase-rel_domated"/>
</dbReference>
<feature type="transmembrane region" description="Helical" evidence="5">
    <location>
        <begin position="366"/>
        <end position="386"/>
    </location>
</feature>
<dbReference type="Proteomes" id="UP000184268">
    <property type="component" value="Unassembled WGS sequence"/>
</dbReference>
<proteinExistence type="predicted"/>